<comment type="caution">
    <text evidence="7">The sequence shown here is derived from an EMBL/GenBank/DDBJ whole genome shotgun (WGS) entry which is preliminary data.</text>
</comment>
<dbReference type="SUPFAM" id="SSF57959">
    <property type="entry name" value="Leucine zipper domain"/>
    <property type="match status" value="1"/>
</dbReference>
<evidence type="ECO:0000313" key="8">
    <source>
        <dbReference type="Proteomes" id="UP000799444"/>
    </source>
</evidence>
<keyword evidence="1" id="KW-0805">Transcription regulation</keyword>
<accession>A0A9P4QZG2</accession>
<dbReference type="PROSITE" id="PS50217">
    <property type="entry name" value="BZIP"/>
    <property type="match status" value="1"/>
</dbReference>
<keyword evidence="3" id="KW-0804">Transcription</keyword>
<evidence type="ECO:0000256" key="1">
    <source>
        <dbReference type="ARBA" id="ARBA00023015"/>
    </source>
</evidence>
<evidence type="ECO:0000259" key="6">
    <source>
        <dbReference type="PROSITE" id="PS50217"/>
    </source>
</evidence>
<dbReference type="AlphaFoldDB" id="A0A9P4QZG2"/>
<proteinExistence type="predicted"/>
<evidence type="ECO:0000256" key="3">
    <source>
        <dbReference type="ARBA" id="ARBA00023163"/>
    </source>
</evidence>
<dbReference type="InterPro" id="IPR000837">
    <property type="entry name" value="AP-1"/>
</dbReference>
<dbReference type="GO" id="GO:0000978">
    <property type="term" value="F:RNA polymerase II cis-regulatory region sequence-specific DNA binding"/>
    <property type="evidence" value="ECO:0007669"/>
    <property type="project" value="TreeGrafter"/>
</dbReference>
<dbReference type="EMBL" id="ML996122">
    <property type="protein sequence ID" value="KAF2736698.1"/>
    <property type="molecule type" value="Genomic_DNA"/>
</dbReference>
<dbReference type="Proteomes" id="UP000799444">
    <property type="component" value="Unassembled WGS sequence"/>
</dbReference>
<protein>
    <recommendedName>
        <fullName evidence="6">BZIP domain-containing protein</fullName>
    </recommendedName>
</protein>
<feature type="region of interest" description="Disordered" evidence="5">
    <location>
        <begin position="126"/>
        <end position="147"/>
    </location>
</feature>
<reference evidence="7" key="1">
    <citation type="journal article" date="2020" name="Stud. Mycol.">
        <title>101 Dothideomycetes genomes: a test case for predicting lifestyles and emergence of pathogens.</title>
        <authorList>
            <person name="Haridas S."/>
            <person name="Albert R."/>
            <person name="Binder M."/>
            <person name="Bloem J."/>
            <person name="Labutti K."/>
            <person name="Salamov A."/>
            <person name="Andreopoulos B."/>
            <person name="Baker S."/>
            <person name="Barry K."/>
            <person name="Bills G."/>
            <person name="Bluhm B."/>
            <person name="Cannon C."/>
            <person name="Castanera R."/>
            <person name="Culley D."/>
            <person name="Daum C."/>
            <person name="Ezra D."/>
            <person name="Gonzalez J."/>
            <person name="Henrissat B."/>
            <person name="Kuo A."/>
            <person name="Liang C."/>
            <person name="Lipzen A."/>
            <person name="Lutzoni F."/>
            <person name="Magnuson J."/>
            <person name="Mondo S."/>
            <person name="Nolan M."/>
            <person name="Ohm R."/>
            <person name="Pangilinan J."/>
            <person name="Park H.-J."/>
            <person name="Ramirez L."/>
            <person name="Alfaro M."/>
            <person name="Sun H."/>
            <person name="Tritt A."/>
            <person name="Yoshinaga Y."/>
            <person name="Zwiers L.-H."/>
            <person name="Turgeon B."/>
            <person name="Goodwin S."/>
            <person name="Spatafora J."/>
            <person name="Crous P."/>
            <person name="Grigoriev I."/>
        </authorList>
    </citation>
    <scope>NUCLEOTIDE SEQUENCE</scope>
    <source>
        <strain evidence="7">CBS 125425</strain>
    </source>
</reference>
<dbReference type="GO" id="GO:0005634">
    <property type="term" value="C:nucleus"/>
    <property type="evidence" value="ECO:0007669"/>
    <property type="project" value="TreeGrafter"/>
</dbReference>
<dbReference type="InterPro" id="IPR046347">
    <property type="entry name" value="bZIP_sf"/>
</dbReference>
<dbReference type="SMART" id="SM00338">
    <property type="entry name" value="BRLZ"/>
    <property type="match status" value="1"/>
</dbReference>
<dbReference type="Gene3D" id="1.20.5.170">
    <property type="match status" value="1"/>
</dbReference>
<keyword evidence="8" id="KW-1185">Reference proteome</keyword>
<keyword evidence="4" id="KW-0175">Coiled coil</keyword>
<evidence type="ECO:0000313" key="7">
    <source>
        <dbReference type="EMBL" id="KAF2736698.1"/>
    </source>
</evidence>
<gene>
    <name evidence="7" type="ORF">EJ04DRAFT_575120</name>
</gene>
<sequence>MRVPAVTSFEVDEETKKLFGSPFDESTLPPPSVSYLPTSSSIAPPVFHNHMDDCSGFPMASAFQPSPLSDHTAHSMYSTMSDTQYHYHSPATHSHSSLFTDSDHQSAVSPASSLISGASYGGIVPSRKHSYADDTDDSSVIEQGPNRKRKCEAIDSNATREEYREKNRRAASRCRSKQKREQERLVETARDVERRNKMLKSEVAMLQGDMGSLMQMAGTHNRCAGRRLSTYMQREADSLTREAPPQRC</sequence>
<dbReference type="PANTHER" id="PTHR23351">
    <property type="entry name" value="FOS TRANSCRIPTION FACTOR-RELATED"/>
    <property type="match status" value="1"/>
</dbReference>
<dbReference type="OrthoDB" id="295274at2759"/>
<dbReference type="CDD" id="cd14687">
    <property type="entry name" value="bZIP_ATF2"/>
    <property type="match status" value="1"/>
</dbReference>
<organism evidence="7 8">
    <name type="scientific">Polyplosphaeria fusca</name>
    <dbReference type="NCBI Taxonomy" id="682080"/>
    <lineage>
        <taxon>Eukaryota</taxon>
        <taxon>Fungi</taxon>
        <taxon>Dikarya</taxon>
        <taxon>Ascomycota</taxon>
        <taxon>Pezizomycotina</taxon>
        <taxon>Dothideomycetes</taxon>
        <taxon>Pleosporomycetidae</taxon>
        <taxon>Pleosporales</taxon>
        <taxon>Tetraplosphaeriaceae</taxon>
        <taxon>Polyplosphaeria</taxon>
    </lineage>
</organism>
<evidence type="ECO:0000256" key="2">
    <source>
        <dbReference type="ARBA" id="ARBA00023125"/>
    </source>
</evidence>
<dbReference type="Pfam" id="PF00170">
    <property type="entry name" value="bZIP_1"/>
    <property type="match status" value="1"/>
</dbReference>
<dbReference type="GO" id="GO:0000981">
    <property type="term" value="F:DNA-binding transcription factor activity, RNA polymerase II-specific"/>
    <property type="evidence" value="ECO:0007669"/>
    <property type="project" value="TreeGrafter"/>
</dbReference>
<evidence type="ECO:0000256" key="4">
    <source>
        <dbReference type="SAM" id="Coils"/>
    </source>
</evidence>
<dbReference type="InterPro" id="IPR004827">
    <property type="entry name" value="bZIP"/>
</dbReference>
<name>A0A9P4QZG2_9PLEO</name>
<keyword evidence="2" id="KW-0238">DNA-binding</keyword>
<feature type="domain" description="BZIP" evidence="6">
    <location>
        <begin position="157"/>
        <end position="220"/>
    </location>
</feature>
<dbReference type="PANTHER" id="PTHR23351:SF24">
    <property type="entry name" value="ACTIVATING TRANSCRIPTION FACTOR 3-RELATED"/>
    <property type="match status" value="1"/>
</dbReference>
<evidence type="ECO:0000256" key="5">
    <source>
        <dbReference type="SAM" id="MobiDB-lite"/>
    </source>
</evidence>
<feature type="coiled-coil region" evidence="4">
    <location>
        <begin position="160"/>
        <end position="209"/>
    </location>
</feature>